<dbReference type="Pfam" id="PF01807">
    <property type="entry name" value="Zn_ribbon_DnaG"/>
    <property type="match status" value="1"/>
</dbReference>
<dbReference type="Gene3D" id="3.90.580.10">
    <property type="entry name" value="Zinc finger, CHC2-type domain"/>
    <property type="match status" value="1"/>
</dbReference>
<keyword evidence="2" id="KW-0863">Zinc-finger</keyword>
<dbReference type="InterPro" id="IPR013264">
    <property type="entry name" value="DNAG_N"/>
</dbReference>
<dbReference type="InterPro" id="IPR037068">
    <property type="entry name" value="DNA_primase_core_N_sf"/>
</dbReference>
<evidence type="ECO:0000256" key="2">
    <source>
        <dbReference type="ARBA" id="ARBA00022771"/>
    </source>
</evidence>
<protein>
    <submittedName>
        <fullName evidence="5">Putative DNA primase</fullName>
    </submittedName>
</protein>
<dbReference type="Gene3D" id="3.90.980.10">
    <property type="entry name" value="DNA primase, catalytic core, N-terminal domain"/>
    <property type="match status" value="1"/>
</dbReference>
<evidence type="ECO:0000313" key="5">
    <source>
        <dbReference type="EMBL" id="SLM27830.1"/>
    </source>
</evidence>
<dbReference type="InterPro" id="IPR036977">
    <property type="entry name" value="DNA_primase_Znf_CHC2"/>
</dbReference>
<proteinExistence type="predicted"/>
<accession>A0A1W1H5R9</accession>
<dbReference type="EMBL" id="FWEV01000019">
    <property type="protein sequence ID" value="SLM27830.1"/>
    <property type="molecule type" value="Genomic_DNA"/>
</dbReference>
<evidence type="ECO:0000256" key="3">
    <source>
        <dbReference type="ARBA" id="ARBA00022833"/>
    </source>
</evidence>
<dbReference type="GO" id="GO:0005737">
    <property type="term" value="C:cytoplasm"/>
    <property type="evidence" value="ECO:0007669"/>
    <property type="project" value="TreeGrafter"/>
</dbReference>
<evidence type="ECO:0000259" key="4">
    <source>
        <dbReference type="SMART" id="SM00400"/>
    </source>
</evidence>
<dbReference type="InterPro" id="IPR027417">
    <property type="entry name" value="P-loop_NTPase"/>
</dbReference>
<dbReference type="SMART" id="SM00400">
    <property type="entry name" value="ZnF_CHCC"/>
    <property type="match status" value="1"/>
</dbReference>
<dbReference type="STRING" id="1246637.MTBBW1_1150003"/>
<evidence type="ECO:0000256" key="1">
    <source>
        <dbReference type="ARBA" id="ARBA00022723"/>
    </source>
</evidence>
<evidence type="ECO:0000313" key="6">
    <source>
        <dbReference type="Proteomes" id="UP000191931"/>
    </source>
</evidence>
<name>A0A1W1H5R9_9BACT</name>
<dbReference type="SUPFAM" id="SSF52540">
    <property type="entry name" value="P-loop containing nucleoside triphosphate hydrolases"/>
    <property type="match status" value="1"/>
</dbReference>
<keyword evidence="1" id="KW-0479">Metal-binding</keyword>
<dbReference type="SUPFAM" id="SSF56731">
    <property type="entry name" value="DNA primase core"/>
    <property type="match status" value="1"/>
</dbReference>
<dbReference type="InterPro" id="IPR002694">
    <property type="entry name" value="Znf_CHC2"/>
</dbReference>
<dbReference type="InterPro" id="IPR050219">
    <property type="entry name" value="DnaG_primase"/>
</dbReference>
<organism evidence="5 6">
    <name type="scientific">Desulfamplus magnetovallimortis</name>
    <dbReference type="NCBI Taxonomy" id="1246637"/>
    <lineage>
        <taxon>Bacteria</taxon>
        <taxon>Pseudomonadati</taxon>
        <taxon>Thermodesulfobacteriota</taxon>
        <taxon>Desulfobacteria</taxon>
        <taxon>Desulfobacterales</taxon>
        <taxon>Desulfobacteraceae</taxon>
        <taxon>Desulfamplus</taxon>
    </lineage>
</organism>
<sequence length="972" mass="110837">MTNNENINNIKNSLKLEDYLNRNGFELMKAGKDSKTTTCPLCGHKDCFRMTPSKQMWKCFSCDQGGDVIELHRLRKNLQVKEAIVDLAAQQGMPIKLASNQEQEQGKKKGKSNIKDILTVAADYYHKTARTSAGFKAFLAYRSFTWLIADKLNLGYADGCLFHHLETLGFTPEEMIKSGLVKQNENGGGLYDYFRYQVIYPTYDRRGQKVIHLKGKGIDRDGKPTNKTWQTGSRSCFFNWNNEPKAEERNTTHWNQQEKKTIYIVEGENDVVSLEKIGLIAWAIGGTLSQEQMDIITSFLCSDGSEKGEQPDFCFIPDNDAAGDKTLLKIKHKFKLCTLPDVLRRFAAPGMQKVTARQPNPDFNDIDEAIREEKGNLQGDHEKGNLQGDHEKGKGILNRLTRPVSICPSLKECLTIYHKTIEENEIKYSANTMGQIIYACLEDIGNFFIINDDAWFIYQGNQYQVGGNLPFKSLMYQLSEGQINYADKQSKVIWESIQAQCYYKSSHTEHRGWIHTDHNHMNLNTPAIYYNLCCPKNEVIRISSGKIERLMNGCNDAAIFLQKSPKTRPINLMNLTDEEMQQGLQEFYNIFFNNMACDIAWRIYIISLIINSIFLNMAKAHGINKFTGHQGSGKTEAAGMITALLYGQNFVTVGSTASDYTDAALNPVTICDNLEIHNITPDRRDFLLCVATGITRQKRKSGTDSSNIYEKTVTQIITTSIESFELPELIERAITIPFDKEYFNSNYKGSIAVETEIIAKRDLILSSIFKLATHILTNFEQKKERFYNYMEKSHPNHCKKRLNEHFAVLAVITDDFLKWTPEARNIYHMPTPTIISEWLTQQDRENSEIMTETNIIVRYLELLAQESANGLLSEYHIKNLAAPQGAIGGYHHNYQEDSPSEDLTIELTTAQLLSVFELIAKKYNLRHRFSSVRHLSVRIRNEISVIEAAGWSVEQTRRIKGQNLFEISNVAI</sequence>
<dbReference type="GO" id="GO:0006269">
    <property type="term" value="P:DNA replication, synthesis of primer"/>
    <property type="evidence" value="ECO:0007669"/>
    <property type="project" value="TreeGrafter"/>
</dbReference>
<dbReference type="GO" id="GO:0003677">
    <property type="term" value="F:DNA binding"/>
    <property type="evidence" value="ECO:0007669"/>
    <property type="project" value="InterPro"/>
</dbReference>
<dbReference type="OrthoDB" id="5400740at2"/>
<dbReference type="GO" id="GO:0008270">
    <property type="term" value="F:zinc ion binding"/>
    <property type="evidence" value="ECO:0007669"/>
    <property type="project" value="UniProtKB-KW"/>
</dbReference>
<feature type="domain" description="Zinc finger CHC2-type" evidence="4">
    <location>
        <begin position="44"/>
        <end position="88"/>
    </location>
</feature>
<dbReference type="GO" id="GO:0003899">
    <property type="term" value="F:DNA-directed RNA polymerase activity"/>
    <property type="evidence" value="ECO:0007669"/>
    <property type="project" value="InterPro"/>
</dbReference>
<dbReference type="Pfam" id="PF08275">
    <property type="entry name" value="DNAG_N"/>
    <property type="match status" value="1"/>
</dbReference>
<dbReference type="PANTHER" id="PTHR30313:SF2">
    <property type="entry name" value="DNA PRIMASE"/>
    <property type="match status" value="1"/>
</dbReference>
<dbReference type="PANTHER" id="PTHR30313">
    <property type="entry name" value="DNA PRIMASE"/>
    <property type="match status" value="1"/>
</dbReference>
<dbReference type="Proteomes" id="UP000191931">
    <property type="component" value="Unassembled WGS sequence"/>
</dbReference>
<dbReference type="AlphaFoldDB" id="A0A1W1H5R9"/>
<gene>
    <name evidence="5" type="ORF">MTBBW1_1150003</name>
</gene>
<dbReference type="RefSeq" id="WP_080804278.1">
    <property type="nucleotide sequence ID" value="NZ_LT828546.1"/>
</dbReference>
<reference evidence="5 6" key="1">
    <citation type="submission" date="2017-03" db="EMBL/GenBank/DDBJ databases">
        <authorList>
            <person name="Afonso C.L."/>
            <person name="Miller P.J."/>
            <person name="Scott M.A."/>
            <person name="Spackman E."/>
            <person name="Goraichik I."/>
            <person name="Dimitrov K.M."/>
            <person name="Suarez D.L."/>
            <person name="Swayne D.E."/>
        </authorList>
    </citation>
    <scope>NUCLEOTIDE SEQUENCE [LARGE SCALE GENOMIC DNA]</scope>
    <source>
        <strain evidence="5">PRJEB14757</strain>
    </source>
</reference>
<keyword evidence="3" id="KW-0862">Zinc</keyword>
<keyword evidence="6" id="KW-1185">Reference proteome</keyword>
<dbReference type="Gene3D" id="3.40.1360.10">
    <property type="match status" value="1"/>
</dbReference>
<dbReference type="SUPFAM" id="SSF57783">
    <property type="entry name" value="Zinc beta-ribbon"/>
    <property type="match status" value="1"/>
</dbReference>